<proteinExistence type="predicted"/>
<accession>A0A0S3S8H6</accession>
<evidence type="ECO:0000313" key="1">
    <source>
        <dbReference type="EMBL" id="BAT89112.1"/>
    </source>
</evidence>
<dbReference type="EMBL" id="AP015038">
    <property type="protein sequence ID" value="BAT89112.1"/>
    <property type="molecule type" value="Genomic_DNA"/>
</dbReference>
<feature type="non-terminal residue" evidence="1">
    <location>
        <position position="1"/>
    </location>
</feature>
<evidence type="ECO:0000313" key="2">
    <source>
        <dbReference type="Proteomes" id="UP000291084"/>
    </source>
</evidence>
<sequence length="112" mass="12024">SPLLTITAPVIRSVATTVRAATVAATVTIIEASISTDDHSIARLDQATTTPSRSLPSKSRHTLTRRSQFASAIFSSHSWQHMCRCLQCRPHSLDSSKPLLFGSGLDVLIGPL</sequence>
<gene>
    <name evidence="1" type="primary">Vigan.05G280600</name>
    <name evidence="1" type="ORF">VIGAN_05280600</name>
</gene>
<reference evidence="1 2" key="1">
    <citation type="journal article" date="2015" name="Sci. Rep.">
        <title>The power of single molecule real-time sequencing technology in the de novo assembly of a eukaryotic genome.</title>
        <authorList>
            <person name="Sakai H."/>
            <person name="Naito K."/>
            <person name="Ogiso-Tanaka E."/>
            <person name="Takahashi Y."/>
            <person name="Iseki K."/>
            <person name="Muto C."/>
            <person name="Satou K."/>
            <person name="Teruya K."/>
            <person name="Shiroma A."/>
            <person name="Shimoji M."/>
            <person name="Hirano T."/>
            <person name="Itoh T."/>
            <person name="Kaga A."/>
            <person name="Tomooka N."/>
        </authorList>
    </citation>
    <scope>NUCLEOTIDE SEQUENCE [LARGE SCALE GENOMIC DNA]</scope>
    <source>
        <strain evidence="2">cv. Shumari</strain>
    </source>
</reference>
<dbReference type="AlphaFoldDB" id="A0A0S3S8H6"/>
<keyword evidence="2" id="KW-1185">Reference proteome</keyword>
<name>A0A0S3S8H6_PHAAN</name>
<protein>
    <submittedName>
        <fullName evidence="1">Uncharacterized protein</fullName>
    </submittedName>
</protein>
<dbReference type="Proteomes" id="UP000291084">
    <property type="component" value="Chromosome 5"/>
</dbReference>
<organism evidence="1 2">
    <name type="scientific">Vigna angularis var. angularis</name>
    <dbReference type="NCBI Taxonomy" id="157739"/>
    <lineage>
        <taxon>Eukaryota</taxon>
        <taxon>Viridiplantae</taxon>
        <taxon>Streptophyta</taxon>
        <taxon>Embryophyta</taxon>
        <taxon>Tracheophyta</taxon>
        <taxon>Spermatophyta</taxon>
        <taxon>Magnoliopsida</taxon>
        <taxon>eudicotyledons</taxon>
        <taxon>Gunneridae</taxon>
        <taxon>Pentapetalae</taxon>
        <taxon>rosids</taxon>
        <taxon>fabids</taxon>
        <taxon>Fabales</taxon>
        <taxon>Fabaceae</taxon>
        <taxon>Papilionoideae</taxon>
        <taxon>50 kb inversion clade</taxon>
        <taxon>NPAAA clade</taxon>
        <taxon>indigoferoid/millettioid clade</taxon>
        <taxon>Phaseoleae</taxon>
        <taxon>Vigna</taxon>
    </lineage>
</organism>